<dbReference type="VEuPathDB" id="TrichDB:TVAGG3_0894490"/>
<dbReference type="GO" id="GO:0005737">
    <property type="term" value="C:cytoplasm"/>
    <property type="evidence" value="ECO:0000318"/>
    <property type="project" value="GO_Central"/>
</dbReference>
<proteinExistence type="predicted"/>
<dbReference type="InterPro" id="IPR035983">
    <property type="entry name" value="Hect_E3_ubiquitin_ligase"/>
</dbReference>
<keyword evidence="5 6" id="KW-0833">Ubl conjugation pathway</keyword>
<dbReference type="GO" id="GO:0006511">
    <property type="term" value="P:ubiquitin-dependent protein catabolic process"/>
    <property type="evidence" value="ECO:0000318"/>
    <property type="project" value="GO_Central"/>
</dbReference>
<protein>
    <recommendedName>
        <fullName evidence="3">HECT-type E3 ubiquitin transferase</fullName>
        <ecNumber evidence="3">2.3.2.26</ecNumber>
    </recommendedName>
</protein>
<dbReference type="KEGG" id="tva:4762875"/>
<organism evidence="8 9">
    <name type="scientific">Trichomonas vaginalis (strain ATCC PRA-98 / G3)</name>
    <dbReference type="NCBI Taxonomy" id="412133"/>
    <lineage>
        <taxon>Eukaryota</taxon>
        <taxon>Metamonada</taxon>
        <taxon>Parabasalia</taxon>
        <taxon>Trichomonadida</taxon>
        <taxon>Trichomonadidae</taxon>
        <taxon>Trichomonas</taxon>
    </lineage>
</organism>
<evidence type="ECO:0000256" key="1">
    <source>
        <dbReference type="ARBA" id="ARBA00000885"/>
    </source>
</evidence>
<keyword evidence="4" id="KW-0808">Transferase</keyword>
<reference evidence="8" key="2">
    <citation type="journal article" date="2007" name="Science">
        <title>Draft genome sequence of the sexually transmitted pathogen Trichomonas vaginalis.</title>
        <authorList>
            <person name="Carlton J.M."/>
            <person name="Hirt R.P."/>
            <person name="Silva J.C."/>
            <person name="Delcher A.L."/>
            <person name="Schatz M."/>
            <person name="Zhao Q."/>
            <person name="Wortman J.R."/>
            <person name="Bidwell S.L."/>
            <person name="Alsmark U.C.M."/>
            <person name="Besteiro S."/>
            <person name="Sicheritz-Ponten T."/>
            <person name="Noel C.J."/>
            <person name="Dacks J.B."/>
            <person name="Foster P.G."/>
            <person name="Simillion C."/>
            <person name="Van de Peer Y."/>
            <person name="Miranda-Saavedra D."/>
            <person name="Barton G.J."/>
            <person name="Westrop G.D."/>
            <person name="Mueller S."/>
            <person name="Dessi D."/>
            <person name="Fiori P.L."/>
            <person name="Ren Q."/>
            <person name="Paulsen I."/>
            <person name="Zhang H."/>
            <person name="Bastida-Corcuera F.D."/>
            <person name="Simoes-Barbosa A."/>
            <person name="Brown M.T."/>
            <person name="Hayes R.D."/>
            <person name="Mukherjee M."/>
            <person name="Okumura C.Y."/>
            <person name="Schneider R."/>
            <person name="Smith A.J."/>
            <person name="Vanacova S."/>
            <person name="Villalvazo M."/>
            <person name="Haas B.J."/>
            <person name="Pertea M."/>
            <person name="Feldblyum T.V."/>
            <person name="Utterback T.R."/>
            <person name="Shu C.L."/>
            <person name="Osoegawa K."/>
            <person name="de Jong P.J."/>
            <person name="Hrdy I."/>
            <person name="Horvathova L."/>
            <person name="Zubacova Z."/>
            <person name="Dolezal P."/>
            <person name="Malik S.B."/>
            <person name="Logsdon J.M. Jr."/>
            <person name="Henze K."/>
            <person name="Gupta A."/>
            <person name="Wang C.C."/>
            <person name="Dunne R.L."/>
            <person name="Upcroft J.A."/>
            <person name="Upcroft P."/>
            <person name="White O."/>
            <person name="Salzberg S.L."/>
            <person name="Tang P."/>
            <person name="Chiu C.-H."/>
            <person name="Lee Y.-S."/>
            <person name="Embley T.M."/>
            <person name="Coombs G.H."/>
            <person name="Mottram J.C."/>
            <person name="Tachezy J."/>
            <person name="Fraser-Liggett C.M."/>
            <person name="Johnson P.J."/>
        </authorList>
    </citation>
    <scope>NUCLEOTIDE SEQUENCE [LARGE SCALE GENOMIC DNA]</scope>
    <source>
        <strain evidence="8">G3</strain>
    </source>
</reference>
<dbReference type="eggNOG" id="KOG0940">
    <property type="taxonomic scope" value="Eukaryota"/>
</dbReference>
<accession>A2EQP6</accession>
<evidence type="ECO:0000259" key="7">
    <source>
        <dbReference type="PROSITE" id="PS50237"/>
    </source>
</evidence>
<comment type="pathway">
    <text evidence="2">Protein modification; protein ubiquitination.</text>
</comment>
<dbReference type="Pfam" id="PF00632">
    <property type="entry name" value="HECT"/>
    <property type="match status" value="1"/>
</dbReference>
<dbReference type="PANTHER" id="PTHR11254">
    <property type="entry name" value="HECT DOMAIN UBIQUITIN-PROTEIN LIGASE"/>
    <property type="match status" value="1"/>
</dbReference>
<feature type="active site" description="Glycyl thioester intermediate" evidence="6">
    <location>
        <position position="2148"/>
    </location>
</feature>
<dbReference type="SUPFAM" id="SSF56204">
    <property type="entry name" value="Hect, E3 ligase catalytic domain"/>
    <property type="match status" value="1"/>
</dbReference>
<feature type="domain" description="HECT" evidence="7">
    <location>
        <begin position="2027"/>
        <end position="2180"/>
    </location>
</feature>
<dbReference type="PROSITE" id="PS50237">
    <property type="entry name" value="HECT"/>
    <property type="match status" value="1"/>
</dbReference>
<sequence>MTIIRDEFDYLVKDSKRFEMMPIIGAEKYYAAATKSSNIASMPPNQLFNYLEEYFSSIEPVNYPVLLKFGLSPSTYPLAKLSIIVNMISKQHEFDIEENVKKVTISEDGAEDNTPNSAKAFTRLIKLPDHPIQKWCESSKITKLINKSPNKTIYINSLGGPYIVFDNSQGRYIIDIVSQKYQFKNEQFKDLNEIIDNRYVLKNSAIVNGRLFFVVLDNYDVSIISFKNDEMPTKPGTGEVTDIGVSTACSGTCLHVIFDKLHVYTNSNEIIVYSLTDMTIIEEYPQYYIYSMVNFSEKDIFGISYNNNEIFVDLRKNEKSDKYLTVVRPCFALQSYEVVSFIIDDILMEVTNCFISLIETGKAQSFLAANAAKHIEYILRIIKSLENFDVDRDLRNFLNLMLDRLLILNIRQMYSTNKAINDEIKSKIIVYLGRQIPTSPIKDTYDMLIRAVKYGIYWPNLVSRIHEDYLRFSDTPIFDIFKLPQSIFLPFDIDIFGFCSSLEESVELMNQRINDMYLIVKRVGIKNGNMKKHFFDKEIIKFVNFVFEYIIKYQAPVTRQLFSLLSVIPMGPYLADCVITNMNKICESGFIFKLMNRDKGFMEFMKYLLNFGNGKDVLSSITFNTTIFSPENICGDIETYFPTPFDKIRIKQKDFVKGQANQNAFFNYEELNTEEDTTNVDGYNLSVDIIGNNKSSQYLLDGIVSRFNSKEMQILDRDRAKYGLLIYLYSKCVKVSREAIPPTGMEETHKEILSLPIYNKSNLELYVFNDELRKIVRSPEIQFGNATDIFTILALATTENILRRPEKRFKSFGSEIQLLPVKIAISVIWLCNYIEEFNEFKKNPSLKLFEEKFKKILPKIRKIKGDLIQFKKNDSFDSMVGSVQKKFPILMDAAFVENPTEENREKRFERVIKFYSFDFDNYEMTKIDNLKRLKCNLPTNVNTSIKKLVAKLFKYKNHNFAIPLARSLIQELDYDQIEPDVKGQMKNFNDIVIFSHMIHEEKDVEQIIQLTRAVTVQTHEETDNVLINARQVLGNMGLALEDCRLCRESLPMLGSETERSKFILLGWGAQHTCDYWHISDKVCFIRSKLDPRTIIEKIDIEQFDVSLGAMIALGAEIFDSEITGYIKVKGETKLAIECDVDLQRNSQACFKVDAPRFPIDNGLINQMSEFVNAIDMNTEDPSKGISNCVILSFMTKMFDAVADKESFAKKFRKLATLVKTYNGKKVPNFSNSKYSFIIRQQLNKFVKTKSYPDRFVPLTHCVLCDKSGLRGRPETTSFFVHTKQIDNTHFLKISFAQMKTQLKYIGFISEDWDCTVLSLLDRNIYMDKKFVPYNGSTSEIRLWMDGSFLCFGNVKVDSGEAKKRWVFVITVCDDSLINYEYENKDNSLQAVEVPPKQHNFDISQIFPKVCVGMQAKIEGHSNLIVNKLEDPFLYIVEGCNFEIMSSVSYHIPAHQITTQYTPFDSVMNCAETQNQIGIKPQLINDILETCQNYFISMIQTLVPYYTQEINSDMALSLITKLTDTSSQAELNRIKEMINGKEEEIRAKLEETVMEGDRNSSFTVCRDINQLYSSQYGSAQIGLFQAWNHSLFYRKTFLNGLELFSKYKKVCLGFIPMILREFKFELPSDLNSAKMILNFFNSPANEAYFNHMTASDCTDYFNKLVTFVFERDPQTIVTKQAHSSLINRCAESLIPNLFELGKNAGNKEKRMPPLLLFSDKGAKFSKSVYKHNNFYPVEILLPNGQTKILQSSSRYEENKGYRYHFGTNGNQVLNDWKAFVNADFSDIYKPLLVDYMLKNKITDKKIGNYPPIVVYFACIGLSLLTEVDDDYFDYFTREMDPIFNMVDSNLKVGWLNNFEDWAEAGLIGYLYIDIKKTHSQGVPYDSPDLIRVIDYLARDEAHFPSNLIAFKDKQNKMIYFVKYANSTGQDVGGMFRDSFFIMVNELMDVNIRYFIKPPNTLHCEREKLVPAPNMPLKVASTIGSLLSSAIATKYTQKAWNIPRFIWDSFVTDANLSDLVDCDDPNYFRNLEKIVNAMREGFWKVIPLDYVRNFSGRFIEGLSCGKKAEMDLNTFLNYFTPDSVITSVWPVFMEAISTFTSDELSKLMAFITGNDTPKLDRDFSMKLTELSNDDVEQDENRFLLPKAHTCFNKIDIMPFTNAEILREKLTKCITYRSDFEDEESPCRII</sequence>
<reference evidence="8" key="1">
    <citation type="submission" date="2006-10" db="EMBL/GenBank/DDBJ databases">
        <authorList>
            <person name="Amadeo P."/>
            <person name="Zhao Q."/>
            <person name="Wortman J."/>
            <person name="Fraser-Liggett C."/>
            <person name="Carlton J."/>
        </authorList>
    </citation>
    <scope>NUCLEOTIDE SEQUENCE</scope>
    <source>
        <strain evidence="8">G3</strain>
    </source>
</reference>
<dbReference type="EC" id="2.3.2.26" evidence="3"/>
<dbReference type="VEuPathDB" id="TrichDB:TVAG_416540"/>
<evidence type="ECO:0000256" key="5">
    <source>
        <dbReference type="ARBA" id="ARBA00022786"/>
    </source>
</evidence>
<dbReference type="InParanoid" id="A2EQP6"/>
<keyword evidence="9" id="KW-1185">Reference proteome</keyword>
<dbReference type="OrthoDB" id="8068875at2759"/>
<dbReference type="Proteomes" id="UP000001542">
    <property type="component" value="Unassembled WGS sequence"/>
</dbReference>
<dbReference type="RefSeq" id="XP_001317234.1">
    <property type="nucleotide sequence ID" value="XM_001317199.1"/>
</dbReference>
<name>A2EQP6_TRIV3</name>
<evidence type="ECO:0000256" key="3">
    <source>
        <dbReference type="ARBA" id="ARBA00012485"/>
    </source>
</evidence>
<evidence type="ECO:0000313" key="9">
    <source>
        <dbReference type="Proteomes" id="UP000001542"/>
    </source>
</evidence>
<gene>
    <name evidence="8" type="ORF">TVAG_416540</name>
</gene>
<dbReference type="InterPro" id="IPR000569">
    <property type="entry name" value="HECT_dom"/>
</dbReference>
<dbReference type="Gene3D" id="3.90.1750.10">
    <property type="entry name" value="Hect, E3 ligase catalytic domains"/>
    <property type="match status" value="1"/>
</dbReference>
<dbReference type="InterPro" id="IPR050409">
    <property type="entry name" value="E3_ubiq-protein_ligase"/>
</dbReference>
<dbReference type="SMART" id="SM00119">
    <property type="entry name" value="HECTc"/>
    <property type="match status" value="1"/>
</dbReference>
<dbReference type="STRING" id="5722.A2EQP6"/>
<evidence type="ECO:0000256" key="4">
    <source>
        <dbReference type="ARBA" id="ARBA00022679"/>
    </source>
</evidence>
<dbReference type="EMBL" id="DS113459">
    <property type="protein sequence ID" value="EAY05011.1"/>
    <property type="molecule type" value="Genomic_DNA"/>
</dbReference>
<dbReference type="PANTHER" id="PTHR11254:SF67">
    <property type="entry name" value="E3 UBIQUITIN-PROTEIN LIGASE HUWE1"/>
    <property type="match status" value="1"/>
</dbReference>
<dbReference type="Gene3D" id="3.30.2410.10">
    <property type="entry name" value="Hect, E3 ligase catalytic domain"/>
    <property type="match status" value="1"/>
</dbReference>
<dbReference type="GO" id="GO:0061630">
    <property type="term" value="F:ubiquitin protein ligase activity"/>
    <property type="evidence" value="ECO:0000318"/>
    <property type="project" value="GO_Central"/>
</dbReference>
<evidence type="ECO:0000313" key="8">
    <source>
        <dbReference type="EMBL" id="EAY05011.1"/>
    </source>
</evidence>
<evidence type="ECO:0000256" key="2">
    <source>
        <dbReference type="ARBA" id="ARBA00004906"/>
    </source>
</evidence>
<comment type="catalytic activity">
    <reaction evidence="1">
        <text>S-ubiquitinyl-[E2 ubiquitin-conjugating enzyme]-L-cysteine + [acceptor protein]-L-lysine = [E2 ubiquitin-conjugating enzyme]-L-cysteine + N(6)-ubiquitinyl-[acceptor protein]-L-lysine.</text>
        <dbReference type="EC" id="2.3.2.26"/>
    </reaction>
</comment>
<dbReference type="Gene3D" id="3.30.2160.10">
    <property type="entry name" value="Hect, E3 ligase catalytic domain"/>
    <property type="match status" value="1"/>
</dbReference>
<evidence type="ECO:0000256" key="6">
    <source>
        <dbReference type="PROSITE-ProRule" id="PRU00104"/>
    </source>
</evidence>